<proteinExistence type="predicted"/>
<dbReference type="EMBL" id="VTHL01000019">
    <property type="protein sequence ID" value="TYZ07005.1"/>
    <property type="molecule type" value="Genomic_DNA"/>
</dbReference>
<keyword evidence="1" id="KW-0175">Coiled coil</keyword>
<evidence type="ECO:0000313" key="4">
    <source>
        <dbReference type="EMBL" id="TYZ07005.1"/>
    </source>
</evidence>
<gene>
    <name evidence="4" type="ORF">FY528_15965</name>
</gene>
<keyword evidence="3" id="KW-0812">Transmembrane</keyword>
<sequence length="219" mass="22934">MADINIQRKKSSPSPWLLILLVLLVIGGAAYFLLRHDAGSSAPVSTPAASPETPLPDSTTGAETGPHPDANAAVADMSTHTEVVATPEELAAFAASDAATPDYGRRGLQILSATLSGLADRADFRDAAISTRRDDLTSATSRLEEEGASLRPGFTAATLLLQTMQQKGYPELEADVNQLTAQADALTGRVATAQDQAALQAYLKQAARLVKALSEPPTR</sequence>
<protein>
    <submittedName>
        <fullName evidence="4">Uncharacterized protein</fullName>
    </submittedName>
</protein>
<feature type="region of interest" description="Disordered" evidence="2">
    <location>
        <begin position="42"/>
        <end position="72"/>
    </location>
</feature>
<dbReference type="RefSeq" id="WP_149072026.1">
    <property type="nucleotide sequence ID" value="NZ_VTHL01000019.1"/>
</dbReference>
<accession>A0A5D6UVL6</accession>
<name>A0A5D6UVL6_9BACT</name>
<evidence type="ECO:0000256" key="1">
    <source>
        <dbReference type="SAM" id="Coils"/>
    </source>
</evidence>
<feature type="transmembrane region" description="Helical" evidence="3">
    <location>
        <begin position="16"/>
        <end position="34"/>
    </location>
</feature>
<keyword evidence="3" id="KW-0472">Membrane</keyword>
<feature type="coiled-coil region" evidence="1">
    <location>
        <begin position="169"/>
        <end position="196"/>
    </location>
</feature>
<dbReference type="Proteomes" id="UP000322791">
    <property type="component" value="Unassembled WGS sequence"/>
</dbReference>
<feature type="compositionally biased region" description="Low complexity" evidence="2">
    <location>
        <begin position="42"/>
        <end position="52"/>
    </location>
</feature>
<evidence type="ECO:0000256" key="2">
    <source>
        <dbReference type="SAM" id="MobiDB-lite"/>
    </source>
</evidence>
<organism evidence="4 5">
    <name type="scientific">Hymenobacter lutimineralis</name>
    <dbReference type="NCBI Taxonomy" id="2606448"/>
    <lineage>
        <taxon>Bacteria</taxon>
        <taxon>Pseudomonadati</taxon>
        <taxon>Bacteroidota</taxon>
        <taxon>Cytophagia</taxon>
        <taxon>Cytophagales</taxon>
        <taxon>Hymenobacteraceae</taxon>
        <taxon>Hymenobacter</taxon>
    </lineage>
</organism>
<comment type="caution">
    <text evidence="4">The sequence shown here is derived from an EMBL/GenBank/DDBJ whole genome shotgun (WGS) entry which is preliminary data.</text>
</comment>
<reference evidence="4 5" key="1">
    <citation type="submission" date="2019-08" db="EMBL/GenBank/DDBJ databases">
        <authorList>
            <person name="Seo M.-J."/>
        </authorList>
    </citation>
    <scope>NUCLEOTIDE SEQUENCE [LARGE SCALE GENOMIC DNA]</scope>
    <source>
        <strain evidence="4 5">KIGAM108</strain>
    </source>
</reference>
<evidence type="ECO:0000313" key="5">
    <source>
        <dbReference type="Proteomes" id="UP000322791"/>
    </source>
</evidence>
<dbReference type="AlphaFoldDB" id="A0A5D6UVL6"/>
<evidence type="ECO:0000256" key="3">
    <source>
        <dbReference type="SAM" id="Phobius"/>
    </source>
</evidence>
<keyword evidence="5" id="KW-1185">Reference proteome</keyword>
<keyword evidence="3" id="KW-1133">Transmembrane helix</keyword>